<keyword evidence="11" id="KW-1185">Reference proteome</keyword>
<name>A0A0U2U8F8_9BURK</name>
<evidence type="ECO:0000256" key="9">
    <source>
        <dbReference type="ARBA" id="ARBA00023136"/>
    </source>
</evidence>
<keyword evidence="8" id="KW-1133">Transmembrane helix</keyword>
<evidence type="ECO:0000256" key="5">
    <source>
        <dbReference type="ARBA" id="ARBA00022679"/>
    </source>
</evidence>
<dbReference type="Proteomes" id="UP000060699">
    <property type="component" value="Chromosome"/>
</dbReference>
<comment type="subcellular location">
    <subcellularLocation>
        <location evidence="2">Membrane</location>
    </subcellularLocation>
</comment>
<dbReference type="EMBL" id="CP013729">
    <property type="protein sequence ID" value="ALV08257.1"/>
    <property type="molecule type" value="Genomic_DNA"/>
</dbReference>
<dbReference type="InterPro" id="IPR050428">
    <property type="entry name" value="TCS_sensor_his_kinase"/>
</dbReference>
<dbReference type="SUPFAM" id="SSF55874">
    <property type="entry name" value="ATPase domain of HSP90 chaperone/DNA topoisomerase II/histidine kinase"/>
    <property type="match status" value="1"/>
</dbReference>
<evidence type="ECO:0000256" key="8">
    <source>
        <dbReference type="ARBA" id="ARBA00022989"/>
    </source>
</evidence>
<dbReference type="PROSITE" id="PS50109">
    <property type="entry name" value="HIS_KIN"/>
    <property type="match status" value="1"/>
</dbReference>
<dbReference type="RefSeq" id="WP_058936249.1">
    <property type="nucleotide sequence ID" value="NZ_CP013729.1"/>
</dbReference>
<dbReference type="InterPro" id="IPR036890">
    <property type="entry name" value="HATPase_C_sf"/>
</dbReference>
<gene>
    <name evidence="10" type="ORF">RD2015_3806</name>
</gene>
<dbReference type="Pfam" id="PF00512">
    <property type="entry name" value="HisKA"/>
    <property type="match status" value="1"/>
</dbReference>
<dbReference type="EC" id="2.7.13.3" evidence="3"/>
<keyword evidence="9" id="KW-0472">Membrane</keyword>
<evidence type="ECO:0000256" key="7">
    <source>
        <dbReference type="ARBA" id="ARBA00022777"/>
    </source>
</evidence>
<dbReference type="InterPro" id="IPR004358">
    <property type="entry name" value="Sig_transdc_His_kin-like_C"/>
</dbReference>
<dbReference type="SMART" id="SM00388">
    <property type="entry name" value="HisKA"/>
    <property type="match status" value="1"/>
</dbReference>
<dbReference type="PRINTS" id="PR00344">
    <property type="entry name" value="BCTRLSENSOR"/>
</dbReference>
<comment type="catalytic activity">
    <reaction evidence="1">
        <text>ATP + protein L-histidine = ADP + protein N-phospho-L-histidine.</text>
        <dbReference type="EC" id="2.7.13.3"/>
    </reaction>
</comment>
<dbReference type="SUPFAM" id="SSF47384">
    <property type="entry name" value="Homodimeric domain of signal transducing histidine kinase"/>
    <property type="match status" value="1"/>
</dbReference>
<dbReference type="PANTHER" id="PTHR45436">
    <property type="entry name" value="SENSOR HISTIDINE KINASE YKOH"/>
    <property type="match status" value="1"/>
</dbReference>
<evidence type="ECO:0000256" key="3">
    <source>
        <dbReference type="ARBA" id="ARBA00012438"/>
    </source>
</evidence>
<evidence type="ECO:0000313" key="10">
    <source>
        <dbReference type="EMBL" id="ALV08257.1"/>
    </source>
</evidence>
<proteinExistence type="predicted"/>
<dbReference type="CDD" id="cd00075">
    <property type="entry name" value="HATPase"/>
    <property type="match status" value="1"/>
</dbReference>
<dbReference type="InterPro" id="IPR005467">
    <property type="entry name" value="His_kinase_dom"/>
</dbReference>
<reference evidence="10 11" key="1">
    <citation type="submission" date="2015-12" db="EMBL/GenBank/DDBJ databases">
        <title>Complete genome of Roseateles depolymerans KCTC 42856.</title>
        <authorList>
            <person name="Kim K.M."/>
        </authorList>
    </citation>
    <scope>NUCLEOTIDE SEQUENCE [LARGE SCALE GENOMIC DNA]</scope>
    <source>
        <strain evidence="10 11">KCTC 42856</strain>
    </source>
</reference>
<evidence type="ECO:0000256" key="1">
    <source>
        <dbReference type="ARBA" id="ARBA00000085"/>
    </source>
</evidence>
<evidence type="ECO:0000256" key="4">
    <source>
        <dbReference type="ARBA" id="ARBA00022553"/>
    </source>
</evidence>
<dbReference type="GO" id="GO:0000155">
    <property type="term" value="F:phosphorelay sensor kinase activity"/>
    <property type="evidence" value="ECO:0007669"/>
    <property type="project" value="InterPro"/>
</dbReference>
<dbReference type="PANTHER" id="PTHR45436:SF1">
    <property type="entry name" value="SENSOR PROTEIN QSEC"/>
    <property type="match status" value="1"/>
</dbReference>
<keyword evidence="5" id="KW-0808">Transferase</keyword>
<keyword evidence="7 10" id="KW-0418">Kinase</keyword>
<keyword evidence="4" id="KW-0597">Phosphoprotein</keyword>
<dbReference type="InterPro" id="IPR003594">
    <property type="entry name" value="HATPase_dom"/>
</dbReference>
<evidence type="ECO:0000256" key="6">
    <source>
        <dbReference type="ARBA" id="ARBA00022692"/>
    </source>
</evidence>
<dbReference type="GO" id="GO:0005886">
    <property type="term" value="C:plasma membrane"/>
    <property type="evidence" value="ECO:0007669"/>
    <property type="project" value="TreeGrafter"/>
</dbReference>
<dbReference type="InterPro" id="IPR013727">
    <property type="entry name" value="2CSK_N"/>
</dbReference>
<dbReference type="AlphaFoldDB" id="A0A0U2U8F8"/>
<dbReference type="CDD" id="cd00082">
    <property type="entry name" value="HisKA"/>
    <property type="match status" value="1"/>
</dbReference>
<protein>
    <recommendedName>
        <fullName evidence="3">histidine kinase</fullName>
        <ecNumber evidence="3">2.7.13.3</ecNumber>
    </recommendedName>
</protein>
<organism evidence="10 11">
    <name type="scientific">Roseateles depolymerans</name>
    <dbReference type="NCBI Taxonomy" id="76731"/>
    <lineage>
        <taxon>Bacteria</taxon>
        <taxon>Pseudomonadati</taxon>
        <taxon>Pseudomonadota</taxon>
        <taxon>Betaproteobacteria</taxon>
        <taxon>Burkholderiales</taxon>
        <taxon>Sphaerotilaceae</taxon>
        <taxon>Roseateles</taxon>
    </lineage>
</organism>
<sequence>MSARGSAPPTLSLQRQLFLWLILPQIVLWAAAGIFTFKLALSYANREIDASLSTATRALARRIQPLESGLLIDFPRAAQDILESDPNDRLMYMVSSPPGNFVLGNQHLPPIPEGQPRRWGLPEFHNGEMREGEKVVPVRQAALYVRMGGGLNAPEQALLVQVAKSRASSGALARGILLDTVLPLSLLGALLTLVVHFGIRAGLSSLTTLRREVDGRDPEDLAPIRLDTAPVEVRGLAEAVNALLGKVRRSMEVQRRFIDDAAHQLRTPLAGLRSQTELALQAVRTDRSEEVMARLQKVHQSALHSAHLVSQLLMLARSGPEGASALPVERIDLAALCRAVALACVPRALAADMDLGVDDAPDGATIDGRPMLIREALGNLLDNALQYAGRGATVTVRVQRSGDQVRVQVEDNGCGMSEADRERAFERFYRARPDAQGSGLGLAIVREIVTLHGGTVSLEAVQPQGTLVTMAFPAADQTAP</sequence>
<dbReference type="SMART" id="SM00387">
    <property type="entry name" value="HATPase_c"/>
    <property type="match status" value="1"/>
</dbReference>
<dbReference type="KEGG" id="rdp:RD2015_3806"/>
<dbReference type="OrthoDB" id="8554694at2"/>
<dbReference type="Gene3D" id="3.30.565.10">
    <property type="entry name" value="Histidine kinase-like ATPase, C-terminal domain"/>
    <property type="match status" value="1"/>
</dbReference>
<dbReference type="Gene3D" id="1.10.287.130">
    <property type="match status" value="1"/>
</dbReference>
<keyword evidence="6" id="KW-0812">Transmembrane</keyword>
<dbReference type="InterPro" id="IPR003661">
    <property type="entry name" value="HisK_dim/P_dom"/>
</dbReference>
<evidence type="ECO:0000256" key="2">
    <source>
        <dbReference type="ARBA" id="ARBA00004370"/>
    </source>
</evidence>
<evidence type="ECO:0000313" key="11">
    <source>
        <dbReference type="Proteomes" id="UP000060699"/>
    </source>
</evidence>
<dbReference type="STRING" id="76731.RD2015_3806"/>
<dbReference type="Pfam" id="PF02518">
    <property type="entry name" value="HATPase_c"/>
    <property type="match status" value="1"/>
</dbReference>
<dbReference type="InterPro" id="IPR036097">
    <property type="entry name" value="HisK_dim/P_sf"/>
</dbReference>
<accession>A0A0U2U8F8</accession>
<dbReference type="Pfam" id="PF08521">
    <property type="entry name" value="2CSK_N"/>
    <property type="match status" value="1"/>
</dbReference>